<accession>A0A1W9ZHV2</accession>
<dbReference type="OrthoDB" id="4641051at2"/>
<evidence type="ECO:0000313" key="2">
    <source>
        <dbReference type="Proteomes" id="UP000192284"/>
    </source>
</evidence>
<dbReference type="AlphaFoldDB" id="A0A1W9ZHV2"/>
<evidence type="ECO:0000313" key="1">
    <source>
        <dbReference type="EMBL" id="ORA15652.1"/>
    </source>
</evidence>
<organism evidence="1 2">
    <name type="scientific">Mycobacterium angelicum</name>
    <dbReference type="NCBI Taxonomy" id="470074"/>
    <lineage>
        <taxon>Bacteria</taxon>
        <taxon>Bacillati</taxon>
        <taxon>Actinomycetota</taxon>
        <taxon>Actinomycetes</taxon>
        <taxon>Mycobacteriales</taxon>
        <taxon>Mycobacteriaceae</taxon>
        <taxon>Mycobacterium</taxon>
    </lineage>
</organism>
<name>A0A1W9ZHV2_MYCAN</name>
<dbReference type="EMBL" id="MVHE01000049">
    <property type="protein sequence ID" value="ORA15652.1"/>
    <property type="molecule type" value="Genomic_DNA"/>
</dbReference>
<sequence>MDSRQYDYDRDDFAALGIIGATSQGAEIDQHEEAEVEIFVVTNPPGSVSVSTMLDGSVYHVQLRDSACSMSEAGLAEEIRVIADLARQKAQSAQYNFIAEKMAGADAKGSAMLREFMSTAFRLPSPQEAAATREEVFTTRYGVDYRSRYSRDDGCPAG</sequence>
<reference evidence="1 2" key="1">
    <citation type="submission" date="2017-02" db="EMBL/GenBank/DDBJ databases">
        <title>The new phylogeny of genus Mycobacterium.</title>
        <authorList>
            <person name="Tortoli E."/>
            <person name="Trovato A."/>
            <person name="Cirillo D.M."/>
        </authorList>
    </citation>
    <scope>NUCLEOTIDE SEQUENCE [LARGE SCALE GENOMIC DNA]</scope>
    <source>
        <strain evidence="1 2">DSM 45057</strain>
    </source>
</reference>
<dbReference type="RefSeq" id="WP_083115290.1">
    <property type="nucleotide sequence ID" value="NZ_JACKTS010000018.1"/>
</dbReference>
<evidence type="ECO:0008006" key="3">
    <source>
        <dbReference type="Google" id="ProtNLM"/>
    </source>
</evidence>
<protein>
    <recommendedName>
        <fullName evidence="3">Secretion protein EspD</fullName>
    </recommendedName>
</protein>
<proteinExistence type="predicted"/>
<comment type="caution">
    <text evidence="1">The sequence shown here is derived from an EMBL/GenBank/DDBJ whole genome shotgun (WGS) entry which is preliminary data.</text>
</comment>
<dbReference type="Proteomes" id="UP000192284">
    <property type="component" value="Unassembled WGS sequence"/>
</dbReference>
<gene>
    <name evidence="1" type="ORF">BST12_21790</name>
</gene>
<keyword evidence="2" id="KW-1185">Reference proteome</keyword>